<proteinExistence type="inferred from homology"/>
<gene>
    <name evidence="16" type="ORF">SAMN02745166_00265</name>
</gene>
<evidence type="ECO:0000313" key="17">
    <source>
        <dbReference type="Proteomes" id="UP000190774"/>
    </source>
</evidence>
<dbReference type="GO" id="GO:0034599">
    <property type="term" value="P:cellular response to oxidative stress"/>
    <property type="evidence" value="ECO:0007669"/>
    <property type="project" value="TreeGrafter"/>
</dbReference>
<dbReference type="GO" id="GO:0005737">
    <property type="term" value="C:cytoplasm"/>
    <property type="evidence" value="ECO:0007669"/>
    <property type="project" value="TreeGrafter"/>
</dbReference>
<comment type="function">
    <text evidence="1">Thiol-specific peroxidase that catalyzes the reduction of hydrogen peroxide and organic hydroperoxides to water and alcohols, respectively. Plays a role in cell protection against oxidative stress by detoxifying peroxides and as sensor of hydrogen peroxide-mediated signaling events.</text>
</comment>
<dbReference type="EMBL" id="FUYE01000001">
    <property type="protein sequence ID" value="SKA76894.1"/>
    <property type="molecule type" value="Genomic_DNA"/>
</dbReference>
<dbReference type="InterPro" id="IPR013766">
    <property type="entry name" value="Thioredoxin_domain"/>
</dbReference>
<keyword evidence="7" id="KW-1015">Disulfide bond</keyword>
<dbReference type="PANTHER" id="PTHR42801:SF4">
    <property type="entry name" value="AHPC_TSA FAMILY PROTEIN"/>
    <property type="match status" value="1"/>
</dbReference>
<comment type="catalytic activity">
    <reaction evidence="12">
        <text>a hydroperoxide + [thioredoxin]-dithiol = an alcohol + [thioredoxin]-disulfide + H2O</text>
        <dbReference type="Rhea" id="RHEA:62620"/>
        <dbReference type="Rhea" id="RHEA-COMP:10698"/>
        <dbReference type="Rhea" id="RHEA-COMP:10700"/>
        <dbReference type="ChEBI" id="CHEBI:15377"/>
        <dbReference type="ChEBI" id="CHEBI:29950"/>
        <dbReference type="ChEBI" id="CHEBI:30879"/>
        <dbReference type="ChEBI" id="CHEBI:35924"/>
        <dbReference type="ChEBI" id="CHEBI:50058"/>
        <dbReference type="EC" id="1.11.1.24"/>
    </reaction>
</comment>
<evidence type="ECO:0000256" key="7">
    <source>
        <dbReference type="ARBA" id="ARBA00023157"/>
    </source>
</evidence>
<evidence type="ECO:0000256" key="11">
    <source>
        <dbReference type="ARBA" id="ARBA00042639"/>
    </source>
</evidence>
<dbReference type="STRING" id="48467.SAMN02745166_00265"/>
<feature type="signal peptide" evidence="14">
    <location>
        <begin position="1"/>
        <end position="21"/>
    </location>
</feature>
<dbReference type="InterPro" id="IPR036249">
    <property type="entry name" value="Thioredoxin-like_sf"/>
</dbReference>
<keyword evidence="5" id="KW-0049">Antioxidant</keyword>
<reference evidence="17" key="1">
    <citation type="submission" date="2017-02" db="EMBL/GenBank/DDBJ databases">
        <authorList>
            <person name="Varghese N."/>
            <person name="Submissions S."/>
        </authorList>
    </citation>
    <scope>NUCLEOTIDE SEQUENCE [LARGE SCALE GENOMIC DNA]</scope>
    <source>
        <strain evidence="17">ATCC 700200</strain>
    </source>
</reference>
<keyword evidence="8" id="KW-0676">Redox-active center</keyword>
<dbReference type="EC" id="1.11.1.24" evidence="3"/>
<dbReference type="GO" id="GO:0008379">
    <property type="term" value="F:thioredoxin peroxidase activity"/>
    <property type="evidence" value="ECO:0007669"/>
    <property type="project" value="TreeGrafter"/>
</dbReference>
<name>A0A1T4WHU1_9BACT</name>
<evidence type="ECO:0000256" key="12">
    <source>
        <dbReference type="ARBA" id="ARBA00049091"/>
    </source>
</evidence>
<dbReference type="PIRSF" id="PIRSF000239">
    <property type="entry name" value="AHPC"/>
    <property type="match status" value="1"/>
</dbReference>
<keyword evidence="17" id="KW-1185">Reference proteome</keyword>
<feature type="active site" description="Cysteine sulfenic acid (-SOH) intermediate; for peroxidase activity" evidence="13">
    <location>
        <position position="67"/>
    </location>
</feature>
<dbReference type="CDD" id="cd03017">
    <property type="entry name" value="PRX_BCP"/>
    <property type="match status" value="1"/>
</dbReference>
<evidence type="ECO:0000256" key="13">
    <source>
        <dbReference type="PIRSR" id="PIRSR000239-1"/>
    </source>
</evidence>
<feature type="chain" id="PRO_5012097565" description="thioredoxin-dependent peroxiredoxin" evidence="14">
    <location>
        <begin position="22"/>
        <end position="179"/>
    </location>
</feature>
<sequence length="179" mass="19560">MMRVMKLFSAILPGLFSSCSAEQVFVHEPAPVISAVNQEGETVNFADVYAKGPTVVFFYPKANTPGCTAQACSLRDAFADLTKDKVQVLGVSMDTVAAQKKFKTQRQLPYDLIADTEGKVMEAFKVGKAMGGLLPMAQRQCFLIMEGHIVWHDDSASTARQAEDVKKVLAALKEKNPNE</sequence>
<evidence type="ECO:0000256" key="1">
    <source>
        <dbReference type="ARBA" id="ARBA00003330"/>
    </source>
</evidence>
<dbReference type="InterPro" id="IPR024706">
    <property type="entry name" value="Peroxiredoxin_AhpC-typ"/>
</dbReference>
<evidence type="ECO:0000256" key="3">
    <source>
        <dbReference type="ARBA" id="ARBA00013017"/>
    </source>
</evidence>
<dbReference type="AlphaFoldDB" id="A0A1T4WHU1"/>
<dbReference type="Pfam" id="PF00578">
    <property type="entry name" value="AhpC-TSA"/>
    <property type="match status" value="1"/>
</dbReference>
<evidence type="ECO:0000256" key="9">
    <source>
        <dbReference type="ARBA" id="ARBA00032824"/>
    </source>
</evidence>
<keyword evidence="4" id="KW-0575">Peroxidase</keyword>
<dbReference type="PANTHER" id="PTHR42801">
    <property type="entry name" value="THIOREDOXIN-DEPENDENT PEROXIDE REDUCTASE"/>
    <property type="match status" value="1"/>
</dbReference>
<dbReference type="GO" id="GO:0045454">
    <property type="term" value="P:cell redox homeostasis"/>
    <property type="evidence" value="ECO:0007669"/>
    <property type="project" value="TreeGrafter"/>
</dbReference>
<evidence type="ECO:0000256" key="10">
    <source>
        <dbReference type="ARBA" id="ARBA00038489"/>
    </source>
</evidence>
<dbReference type="Proteomes" id="UP000190774">
    <property type="component" value="Unassembled WGS sequence"/>
</dbReference>
<evidence type="ECO:0000256" key="6">
    <source>
        <dbReference type="ARBA" id="ARBA00023002"/>
    </source>
</evidence>
<dbReference type="InterPro" id="IPR050924">
    <property type="entry name" value="Peroxiredoxin_BCP/PrxQ"/>
</dbReference>
<evidence type="ECO:0000256" key="4">
    <source>
        <dbReference type="ARBA" id="ARBA00022559"/>
    </source>
</evidence>
<dbReference type="PROSITE" id="PS51352">
    <property type="entry name" value="THIOREDOXIN_2"/>
    <property type="match status" value="1"/>
</dbReference>
<dbReference type="InterPro" id="IPR000866">
    <property type="entry name" value="AhpC/TSA"/>
</dbReference>
<dbReference type="OrthoDB" id="9812811at2"/>
<evidence type="ECO:0000313" key="16">
    <source>
        <dbReference type="EMBL" id="SKA76894.1"/>
    </source>
</evidence>
<protein>
    <recommendedName>
        <fullName evidence="3">thioredoxin-dependent peroxiredoxin</fullName>
        <ecNumber evidence="3">1.11.1.24</ecNumber>
    </recommendedName>
    <alternativeName>
        <fullName evidence="9">Thioredoxin peroxidase</fullName>
    </alternativeName>
    <alternativeName>
        <fullName evidence="11">Thioredoxin-dependent peroxiredoxin Bcp</fullName>
    </alternativeName>
</protein>
<evidence type="ECO:0000259" key="15">
    <source>
        <dbReference type="PROSITE" id="PS51352"/>
    </source>
</evidence>
<evidence type="ECO:0000256" key="2">
    <source>
        <dbReference type="ARBA" id="ARBA00011245"/>
    </source>
</evidence>
<evidence type="ECO:0000256" key="8">
    <source>
        <dbReference type="ARBA" id="ARBA00023284"/>
    </source>
</evidence>
<feature type="domain" description="Thioredoxin" evidence="15">
    <location>
        <begin position="24"/>
        <end position="174"/>
    </location>
</feature>
<evidence type="ECO:0000256" key="5">
    <source>
        <dbReference type="ARBA" id="ARBA00022862"/>
    </source>
</evidence>
<comment type="similarity">
    <text evidence="10">Belongs to the peroxiredoxin family. BCP/PrxQ subfamily.</text>
</comment>
<accession>A0A1T4WHU1</accession>
<evidence type="ECO:0000256" key="14">
    <source>
        <dbReference type="SAM" id="SignalP"/>
    </source>
</evidence>
<comment type="subunit">
    <text evidence="2">Monomer.</text>
</comment>
<organism evidence="16 17">
    <name type="scientific">Prosthecobacter debontii</name>
    <dbReference type="NCBI Taxonomy" id="48467"/>
    <lineage>
        <taxon>Bacteria</taxon>
        <taxon>Pseudomonadati</taxon>
        <taxon>Verrucomicrobiota</taxon>
        <taxon>Verrucomicrobiia</taxon>
        <taxon>Verrucomicrobiales</taxon>
        <taxon>Verrucomicrobiaceae</taxon>
        <taxon>Prosthecobacter</taxon>
    </lineage>
</organism>
<dbReference type="SUPFAM" id="SSF52833">
    <property type="entry name" value="Thioredoxin-like"/>
    <property type="match status" value="1"/>
</dbReference>
<dbReference type="PROSITE" id="PS51257">
    <property type="entry name" value="PROKAR_LIPOPROTEIN"/>
    <property type="match status" value="1"/>
</dbReference>
<dbReference type="Gene3D" id="3.40.30.10">
    <property type="entry name" value="Glutaredoxin"/>
    <property type="match status" value="1"/>
</dbReference>
<keyword evidence="14" id="KW-0732">Signal</keyword>
<keyword evidence="6" id="KW-0560">Oxidoreductase</keyword>